<comment type="similarity">
    <text evidence="7">Belongs to the UvrC family.</text>
</comment>
<comment type="caution">
    <text evidence="10">The sequence shown here is derived from an EMBL/GenBank/DDBJ whole genome shotgun (WGS) entry which is preliminary data.</text>
</comment>
<feature type="domain" description="UvrC family homology region profile" evidence="9">
    <location>
        <begin position="277"/>
        <end position="486"/>
    </location>
</feature>
<dbReference type="GO" id="GO:0006289">
    <property type="term" value="P:nucleotide-excision repair"/>
    <property type="evidence" value="ECO:0007669"/>
    <property type="project" value="UniProtKB-UniRule"/>
</dbReference>
<dbReference type="HAMAP" id="MF_00203">
    <property type="entry name" value="UvrC"/>
    <property type="match status" value="1"/>
</dbReference>
<evidence type="ECO:0000313" key="10">
    <source>
        <dbReference type="EMBL" id="PJI25647.1"/>
    </source>
</evidence>
<dbReference type="InterPro" id="IPR050066">
    <property type="entry name" value="UvrABC_protein_C"/>
</dbReference>
<dbReference type="SUPFAM" id="SSF46600">
    <property type="entry name" value="C-terminal UvrC-binding domain of UvrB"/>
    <property type="match status" value="1"/>
</dbReference>
<dbReference type="InterPro" id="IPR001162">
    <property type="entry name" value="UvrC_RNase_H_dom"/>
</dbReference>
<dbReference type="Proteomes" id="UP000231201">
    <property type="component" value="Unassembled WGS sequence"/>
</dbReference>
<dbReference type="InterPro" id="IPR004791">
    <property type="entry name" value="UvrC"/>
</dbReference>
<dbReference type="SMART" id="SM00465">
    <property type="entry name" value="GIYc"/>
    <property type="match status" value="1"/>
</dbReference>
<evidence type="ECO:0000256" key="2">
    <source>
        <dbReference type="ARBA" id="ARBA00022763"/>
    </source>
</evidence>
<evidence type="ECO:0000256" key="3">
    <source>
        <dbReference type="ARBA" id="ARBA00022769"/>
    </source>
</evidence>
<dbReference type="GO" id="GO:0009381">
    <property type="term" value="F:excinuclease ABC activity"/>
    <property type="evidence" value="ECO:0007669"/>
    <property type="project" value="UniProtKB-UniRule"/>
</dbReference>
<dbReference type="InterPro" id="IPR036876">
    <property type="entry name" value="UVR_dom_sf"/>
</dbReference>
<keyword evidence="5 7" id="KW-0234">DNA repair</keyword>
<comment type="function">
    <text evidence="7">The UvrABC repair system catalyzes the recognition and processing of DNA lesions. UvrC both incises the 5' and 3' sides of the lesion. The N-terminal half is responsible for the 3' incision and the C-terminal half is responsible for the 5' incision.</text>
</comment>
<dbReference type="Gene3D" id="1.10.150.20">
    <property type="entry name" value="5' to 3' exonuclease, C-terminal subdomain"/>
    <property type="match status" value="1"/>
</dbReference>
<dbReference type="Pfam" id="PF14520">
    <property type="entry name" value="HHH_5"/>
    <property type="match status" value="1"/>
</dbReference>
<keyword evidence="3 7" id="KW-0228">DNA excision</keyword>
<protein>
    <recommendedName>
        <fullName evidence="7">UvrABC system protein C</fullName>
        <shortName evidence="7">Protein UvrC</shortName>
    </recommendedName>
    <alternativeName>
        <fullName evidence="7">Excinuclease ABC subunit C</fullName>
    </alternativeName>
</protein>
<name>A0A2M8TP01_PREIN</name>
<evidence type="ECO:0000313" key="11">
    <source>
        <dbReference type="Proteomes" id="UP000231201"/>
    </source>
</evidence>
<dbReference type="Pfam" id="PF01541">
    <property type="entry name" value="GIY-YIG"/>
    <property type="match status" value="1"/>
</dbReference>
<dbReference type="PROSITE" id="PS50165">
    <property type="entry name" value="UVRC"/>
    <property type="match status" value="1"/>
</dbReference>
<dbReference type="GO" id="GO:0005737">
    <property type="term" value="C:cytoplasm"/>
    <property type="evidence" value="ECO:0007669"/>
    <property type="project" value="UniProtKB-SubCell"/>
</dbReference>
<evidence type="ECO:0000256" key="5">
    <source>
        <dbReference type="ARBA" id="ARBA00023204"/>
    </source>
</evidence>
<dbReference type="PANTHER" id="PTHR30562:SF1">
    <property type="entry name" value="UVRABC SYSTEM PROTEIN C"/>
    <property type="match status" value="1"/>
</dbReference>
<evidence type="ECO:0000256" key="6">
    <source>
        <dbReference type="ARBA" id="ARBA00023236"/>
    </source>
</evidence>
<dbReference type="InterPro" id="IPR038476">
    <property type="entry name" value="UvrC_RNase_H_dom_sf"/>
</dbReference>
<keyword evidence="4 7" id="KW-0267">Excision nuclease</keyword>
<dbReference type="NCBIfam" id="TIGR00194">
    <property type="entry name" value="uvrC"/>
    <property type="match status" value="1"/>
</dbReference>
<evidence type="ECO:0000256" key="1">
    <source>
        <dbReference type="ARBA" id="ARBA00022490"/>
    </source>
</evidence>
<sequence length="611" mass="71099">MTKEENQKRLAYLKNIVSNLPNKPGTYQFYDKEHTIIYVGKAKNLKNRVSSYFHKETDRFKTKVLVSKIHDITYTVVNSEEDALLIENQLIKQYQPRYNVLLKDGKTYPSICITNEYFPRIFNTRTINKRYGSFYGPYSHISSMYAILEIVKKLYKPRTCRFPITKEGIEQKKYKPCLEYHLGNCGAPCIGKQSYEDYQQNMAQARQILKGNTREVQRLMKAKMEKCAAELRFEEAEVYKQRYIALENLAAKSEIVSYTIADVDVFSIVNDDSKKNAFINYLHVTNGAINQSFTFEYKRKLEETDAELLNEAIPEIRERFKSTAKEIIVPFELDFHIKDATFFIPQRGDKKHLLELSEMNAKQHKFDRLKQAEKLNPEQRQTRLMKELQDRLKLPKLPYQIECFDNSNISGTDAVAACVVYKGMKPSKKDYRKYNIKTVVGPDDYASMQEVVRRRYKRMIESATPLPDLIITDGGKGQMEVVRAVVEDELQLAIPIAGLAKDNRHRTNELLYGFPPQTIGIPTNSELFKVLTQIQDEVHRFAISFHRDKRSKHQLHSELDDIKGIGSKSKEQLLQHFKTVKKIKEADIQELTEIIGSTRATLLYNYFHLNP</sequence>
<dbReference type="Gene3D" id="3.40.1440.10">
    <property type="entry name" value="GIY-YIG endonuclease"/>
    <property type="match status" value="1"/>
</dbReference>
<dbReference type="FunFam" id="3.40.1440.10:FF:000001">
    <property type="entry name" value="UvrABC system protein C"/>
    <property type="match status" value="1"/>
</dbReference>
<feature type="domain" description="GIY-YIG" evidence="8">
    <location>
        <begin position="22"/>
        <end position="100"/>
    </location>
</feature>
<dbReference type="InterPro" id="IPR035901">
    <property type="entry name" value="GIY-YIG_endonuc_sf"/>
</dbReference>
<dbReference type="InterPro" id="IPR047296">
    <property type="entry name" value="GIY-YIG_UvrC_Cho"/>
</dbReference>
<dbReference type="EMBL" id="PENH01000001">
    <property type="protein sequence ID" value="PJI25647.1"/>
    <property type="molecule type" value="Genomic_DNA"/>
</dbReference>
<keyword evidence="1 7" id="KW-0963">Cytoplasm</keyword>
<dbReference type="InterPro" id="IPR000305">
    <property type="entry name" value="GIY-YIG_endonuc"/>
</dbReference>
<comment type="subunit">
    <text evidence="7">Interacts with UvrB in an incision complex.</text>
</comment>
<dbReference type="GO" id="GO:0003677">
    <property type="term" value="F:DNA binding"/>
    <property type="evidence" value="ECO:0007669"/>
    <property type="project" value="UniProtKB-UniRule"/>
</dbReference>
<evidence type="ECO:0000256" key="7">
    <source>
        <dbReference type="HAMAP-Rule" id="MF_00203"/>
    </source>
</evidence>
<dbReference type="SUPFAM" id="SSF47781">
    <property type="entry name" value="RuvA domain 2-like"/>
    <property type="match status" value="1"/>
</dbReference>
<accession>A0A2M8TP01</accession>
<proteinExistence type="inferred from homology"/>
<dbReference type="Pfam" id="PF22920">
    <property type="entry name" value="UvrC_RNaseH"/>
    <property type="match status" value="1"/>
</dbReference>
<organism evidence="10 11">
    <name type="scientific">Prevotella intermedia</name>
    <dbReference type="NCBI Taxonomy" id="28131"/>
    <lineage>
        <taxon>Bacteria</taxon>
        <taxon>Pseudomonadati</taxon>
        <taxon>Bacteroidota</taxon>
        <taxon>Bacteroidia</taxon>
        <taxon>Bacteroidales</taxon>
        <taxon>Prevotellaceae</taxon>
        <taxon>Prevotella</taxon>
    </lineage>
</organism>
<evidence type="ECO:0000256" key="4">
    <source>
        <dbReference type="ARBA" id="ARBA00022881"/>
    </source>
</evidence>
<dbReference type="Pfam" id="PF08459">
    <property type="entry name" value="UvrC_RNaseH_dom"/>
    <property type="match status" value="1"/>
</dbReference>
<gene>
    <name evidence="7" type="primary">uvrC</name>
    <name evidence="10" type="ORF">CTM59_06145</name>
</gene>
<dbReference type="SUPFAM" id="SSF82771">
    <property type="entry name" value="GIY-YIG endonuclease"/>
    <property type="match status" value="1"/>
</dbReference>
<dbReference type="GO" id="GO:0009432">
    <property type="term" value="P:SOS response"/>
    <property type="evidence" value="ECO:0007669"/>
    <property type="project" value="UniProtKB-UniRule"/>
</dbReference>
<dbReference type="RefSeq" id="WP_088438461.1">
    <property type="nucleotide sequence ID" value="NZ_NHRV01000001.1"/>
</dbReference>
<dbReference type="PROSITE" id="PS50164">
    <property type="entry name" value="GIY_YIG"/>
    <property type="match status" value="1"/>
</dbReference>
<comment type="subcellular location">
    <subcellularLocation>
        <location evidence="7">Cytoplasm</location>
    </subcellularLocation>
</comment>
<evidence type="ECO:0000259" key="9">
    <source>
        <dbReference type="PROSITE" id="PS50165"/>
    </source>
</evidence>
<dbReference type="CDD" id="cd10434">
    <property type="entry name" value="GIY-YIG_UvrC_Cho"/>
    <property type="match status" value="1"/>
</dbReference>
<dbReference type="Gene3D" id="3.30.420.340">
    <property type="entry name" value="UvrC, RNAse H endonuclease domain"/>
    <property type="match status" value="1"/>
</dbReference>
<keyword evidence="2 7" id="KW-0227">DNA damage</keyword>
<keyword evidence="6 7" id="KW-0742">SOS response</keyword>
<evidence type="ECO:0000259" key="8">
    <source>
        <dbReference type="PROSITE" id="PS50164"/>
    </source>
</evidence>
<dbReference type="InterPro" id="IPR010994">
    <property type="entry name" value="RuvA_2-like"/>
</dbReference>
<reference evidence="10 11" key="1">
    <citation type="submission" date="2017-11" db="EMBL/GenBank/DDBJ databases">
        <title>Genome sequencing of Prevotella intermedia KCOM 2833.</title>
        <authorList>
            <person name="Kook J.-K."/>
            <person name="Park S.-N."/>
            <person name="Lim Y.K."/>
        </authorList>
    </citation>
    <scope>NUCLEOTIDE SEQUENCE [LARGE SCALE GENOMIC DNA]</scope>
    <source>
        <strain evidence="10 11">KCOM 2833</strain>
    </source>
</reference>
<dbReference type="PANTHER" id="PTHR30562">
    <property type="entry name" value="UVRC/OXIDOREDUCTASE"/>
    <property type="match status" value="1"/>
</dbReference>
<dbReference type="GO" id="GO:0009380">
    <property type="term" value="C:excinuclease repair complex"/>
    <property type="evidence" value="ECO:0007669"/>
    <property type="project" value="InterPro"/>
</dbReference>
<dbReference type="FunFam" id="3.30.420.340:FF:000002">
    <property type="entry name" value="UvrABC system protein C"/>
    <property type="match status" value="1"/>
</dbReference>
<dbReference type="AlphaFoldDB" id="A0A2M8TP01"/>